<name>A0A9D2FYG4_9BACT</name>
<dbReference type="EMBL" id="DXBE01000054">
    <property type="protein sequence ID" value="HIZ69694.1"/>
    <property type="molecule type" value="Genomic_DNA"/>
</dbReference>
<evidence type="ECO:0000256" key="9">
    <source>
        <dbReference type="ARBA" id="ARBA00032370"/>
    </source>
</evidence>
<keyword evidence="6" id="KW-0573">Peptidoglycan synthesis</keyword>
<dbReference type="Proteomes" id="UP000824055">
    <property type="component" value="Unassembled WGS sequence"/>
</dbReference>
<evidence type="ECO:0000256" key="3">
    <source>
        <dbReference type="ARBA" id="ARBA00022679"/>
    </source>
</evidence>
<evidence type="ECO:0000256" key="2">
    <source>
        <dbReference type="ARBA" id="ARBA00022676"/>
    </source>
</evidence>
<dbReference type="GO" id="GO:0008955">
    <property type="term" value="F:peptidoglycan glycosyltransferase activity"/>
    <property type="evidence" value="ECO:0007669"/>
    <property type="project" value="UniProtKB-EC"/>
</dbReference>
<dbReference type="AlphaFoldDB" id="A0A9D2FYG4"/>
<keyword evidence="5" id="KW-0133">Cell shape</keyword>
<accession>A0A9D2FYG4</accession>
<feature type="transmembrane region" description="Helical" evidence="16">
    <location>
        <begin position="73"/>
        <end position="94"/>
    </location>
</feature>
<feature type="transmembrane region" description="Helical" evidence="16">
    <location>
        <begin position="386"/>
        <end position="407"/>
    </location>
</feature>
<evidence type="ECO:0000256" key="6">
    <source>
        <dbReference type="ARBA" id="ARBA00022984"/>
    </source>
</evidence>
<evidence type="ECO:0000256" key="1">
    <source>
        <dbReference type="ARBA" id="ARBA00004141"/>
    </source>
</evidence>
<feature type="transmembrane region" description="Helical" evidence="16">
    <location>
        <begin position="167"/>
        <end position="184"/>
    </location>
</feature>
<evidence type="ECO:0000256" key="11">
    <source>
        <dbReference type="ARBA" id="ARBA00038053"/>
    </source>
</evidence>
<evidence type="ECO:0000313" key="17">
    <source>
        <dbReference type="EMBL" id="HIZ69694.1"/>
    </source>
</evidence>
<organism evidence="17 18">
    <name type="scientific">Candidatus Prevotella avicola</name>
    <dbReference type="NCBI Taxonomy" id="2838738"/>
    <lineage>
        <taxon>Bacteria</taxon>
        <taxon>Pseudomonadati</taxon>
        <taxon>Bacteroidota</taxon>
        <taxon>Bacteroidia</taxon>
        <taxon>Bacteroidales</taxon>
        <taxon>Prevotellaceae</taxon>
        <taxon>Prevotella</taxon>
    </lineage>
</organism>
<dbReference type="GO" id="GO:0008360">
    <property type="term" value="P:regulation of cell shape"/>
    <property type="evidence" value="ECO:0007669"/>
    <property type="project" value="UniProtKB-KW"/>
</dbReference>
<dbReference type="Pfam" id="PF01098">
    <property type="entry name" value="FTSW_RODA_SPOVE"/>
    <property type="match status" value="2"/>
</dbReference>
<sequence length="429" mass="46816">MINKTLGNIFKGDKVIWMVFFFLCMISIVEVYSASSSLTYKSGQYALPVIKHSGFLLLGLLAMVITLNIKCKYFKILTPFLLFLSVILLLWALIAGHNANDASRWVEILGFRFQPSEIAKGTLVLTVAQILSATQTEKGADKRAFTYILIVCALIIPLIALENLSTGMLLALTVLLMMIVGRVPASQIGKLVGVSTIIIVGIVALVLLLGKDETPANPRQELTEQISKVEEKEQEAEEGGLAKLLHRADTWKARILKFLDDKPVNPEDVDIMDKDMQVAHANIAIASSNYIGKGPGNSDERDFLSQAFSDFIYAIIIEETGIAGATFVALLYVILLFRGGRIANRCENNFPAFLTMGLCIMLVTQALFNMMVAVGLAPVTGQPLPLISRGGTSSVLNCIYIGVILSVSRSAKKREGLQTMSIKQEAPKS</sequence>
<keyword evidence="2" id="KW-0328">Glycosyltransferase</keyword>
<reference evidence="17" key="2">
    <citation type="submission" date="2021-04" db="EMBL/GenBank/DDBJ databases">
        <authorList>
            <person name="Gilroy R."/>
        </authorList>
    </citation>
    <scope>NUCLEOTIDE SEQUENCE</scope>
    <source>
        <strain evidence="17">ChiHecec3B27-8219</strain>
    </source>
</reference>
<dbReference type="GO" id="GO:0005886">
    <property type="term" value="C:plasma membrane"/>
    <property type="evidence" value="ECO:0007669"/>
    <property type="project" value="TreeGrafter"/>
</dbReference>
<comment type="caution">
    <text evidence="17">The sequence shown here is derived from an EMBL/GenBank/DDBJ whole genome shotgun (WGS) entry which is preliminary data.</text>
</comment>
<keyword evidence="3" id="KW-0808">Transferase</keyword>
<feature type="transmembrane region" description="Helical" evidence="16">
    <location>
        <begin position="349"/>
        <end position="374"/>
    </location>
</feature>
<evidence type="ECO:0000256" key="5">
    <source>
        <dbReference type="ARBA" id="ARBA00022960"/>
    </source>
</evidence>
<feature type="transmembrane region" description="Helical" evidence="16">
    <location>
        <begin position="15"/>
        <end position="33"/>
    </location>
</feature>
<comment type="subcellular location">
    <subcellularLocation>
        <location evidence="1">Membrane</location>
        <topology evidence="1">Multi-pass membrane protein</topology>
    </subcellularLocation>
</comment>
<comment type="catalytic activity">
    <reaction evidence="15">
        <text>[GlcNAc-(1-&gt;4)-Mur2Ac(oyl-L-Ala-gamma-D-Glu-L-Lys-D-Ala-D-Ala)](n)-di-trans,octa-cis-undecaprenyl diphosphate + beta-D-GlcNAc-(1-&gt;4)-Mur2Ac(oyl-L-Ala-gamma-D-Glu-L-Lys-D-Ala-D-Ala)-di-trans,octa-cis-undecaprenyl diphosphate = [GlcNAc-(1-&gt;4)-Mur2Ac(oyl-L-Ala-gamma-D-Glu-L-Lys-D-Ala-D-Ala)](n+1)-di-trans,octa-cis-undecaprenyl diphosphate + di-trans,octa-cis-undecaprenyl diphosphate + H(+)</text>
        <dbReference type="Rhea" id="RHEA:23708"/>
        <dbReference type="Rhea" id="RHEA-COMP:9602"/>
        <dbReference type="Rhea" id="RHEA-COMP:9603"/>
        <dbReference type="ChEBI" id="CHEBI:15378"/>
        <dbReference type="ChEBI" id="CHEBI:58405"/>
        <dbReference type="ChEBI" id="CHEBI:60033"/>
        <dbReference type="ChEBI" id="CHEBI:78435"/>
        <dbReference type="EC" id="2.4.99.28"/>
    </reaction>
</comment>
<proteinExistence type="inferred from homology"/>
<evidence type="ECO:0000256" key="15">
    <source>
        <dbReference type="ARBA" id="ARBA00049902"/>
    </source>
</evidence>
<keyword evidence="4 16" id="KW-0812">Transmembrane</keyword>
<evidence type="ECO:0000256" key="10">
    <source>
        <dbReference type="ARBA" id="ARBA00033270"/>
    </source>
</evidence>
<reference evidence="17" key="1">
    <citation type="journal article" date="2021" name="PeerJ">
        <title>Extensive microbial diversity within the chicken gut microbiome revealed by metagenomics and culture.</title>
        <authorList>
            <person name="Gilroy R."/>
            <person name="Ravi A."/>
            <person name="Getino M."/>
            <person name="Pursley I."/>
            <person name="Horton D.L."/>
            <person name="Alikhan N.F."/>
            <person name="Baker D."/>
            <person name="Gharbi K."/>
            <person name="Hall N."/>
            <person name="Watson M."/>
            <person name="Adriaenssens E.M."/>
            <person name="Foster-Nyarko E."/>
            <person name="Jarju S."/>
            <person name="Secka A."/>
            <person name="Antonio M."/>
            <person name="Oren A."/>
            <person name="Chaudhuri R.R."/>
            <person name="La Ragione R."/>
            <person name="Hildebrand F."/>
            <person name="Pallen M.J."/>
        </authorList>
    </citation>
    <scope>NUCLEOTIDE SEQUENCE</scope>
    <source>
        <strain evidence="17">ChiHecec3B27-8219</strain>
    </source>
</reference>
<dbReference type="PANTHER" id="PTHR30474">
    <property type="entry name" value="CELL CYCLE PROTEIN"/>
    <property type="match status" value="1"/>
</dbReference>
<dbReference type="GO" id="GO:0015648">
    <property type="term" value="F:lipid-linked peptidoglycan transporter activity"/>
    <property type="evidence" value="ECO:0007669"/>
    <property type="project" value="TreeGrafter"/>
</dbReference>
<evidence type="ECO:0000256" key="12">
    <source>
        <dbReference type="ARBA" id="ARBA00041185"/>
    </source>
</evidence>
<dbReference type="GO" id="GO:0051301">
    <property type="term" value="P:cell division"/>
    <property type="evidence" value="ECO:0007669"/>
    <property type="project" value="InterPro"/>
</dbReference>
<keyword evidence="7 16" id="KW-1133">Transmembrane helix</keyword>
<dbReference type="GO" id="GO:0032153">
    <property type="term" value="C:cell division site"/>
    <property type="evidence" value="ECO:0007669"/>
    <property type="project" value="TreeGrafter"/>
</dbReference>
<evidence type="ECO:0000256" key="14">
    <source>
        <dbReference type="ARBA" id="ARBA00044770"/>
    </source>
</evidence>
<keyword evidence="8 16" id="KW-0472">Membrane</keyword>
<protein>
    <recommendedName>
        <fullName evidence="12">Probable peptidoglycan glycosyltransferase FtsW</fullName>
        <ecNumber evidence="14">2.4.99.28</ecNumber>
    </recommendedName>
    <alternativeName>
        <fullName evidence="13">Cell division protein FtsW</fullName>
    </alternativeName>
    <alternativeName>
        <fullName evidence="10">Cell wall polymerase</fullName>
    </alternativeName>
    <alternativeName>
        <fullName evidence="9">Peptidoglycan polymerase</fullName>
    </alternativeName>
</protein>
<dbReference type="GO" id="GO:0009252">
    <property type="term" value="P:peptidoglycan biosynthetic process"/>
    <property type="evidence" value="ECO:0007669"/>
    <property type="project" value="UniProtKB-KW"/>
</dbReference>
<feature type="transmembrane region" description="Helical" evidence="16">
    <location>
        <begin position="45"/>
        <end position="67"/>
    </location>
</feature>
<feature type="transmembrane region" description="Helical" evidence="16">
    <location>
        <begin position="144"/>
        <end position="161"/>
    </location>
</feature>
<feature type="transmembrane region" description="Helical" evidence="16">
    <location>
        <begin position="191"/>
        <end position="210"/>
    </location>
</feature>
<evidence type="ECO:0000256" key="4">
    <source>
        <dbReference type="ARBA" id="ARBA00022692"/>
    </source>
</evidence>
<evidence type="ECO:0000256" key="8">
    <source>
        <dbReference type="ARBA" id="ARBA00023136"/>
    </source>
</evidence>
<evidence type="ECO:0000256" key="13">
    <source>
        <dbReference type="ARBA" id="ARBA00041418"/>
    </source>
</evidence>
<comment type="similarity">
    <text evidence="11">Belongs to the SEDS family. FtsW subfamily.</text>
</comment>
<gene>
    <name evidence="17" type="ORF">H9966_07440</name>
</gene>
<dbReference type="EC" id="2.4.99.28" evidence="14"/>
<evidence type="ECO:0000256" key="16">
    <source>
        <dbReference type="SAM" id="Phobius"/>
    </source>
</evidence>
<dbReference type="InterPro" id="IPR001182">
    <property type="entry name" value="FtsW/RodA"/>
</dbReference>
<evidence type="ECO:0000256" key="7">
    <source>
        <dbReference type="ARBA" id="ARBA00022989"/>
    </source>
</evidence>
<dbReference type="PANTHER" id="PTHR30474:SF2">
    <property type="entry name" value="PEPTIDOGLYCAN GLYCOSYLTRANSFERASE FTSW-RELATED"/>
    <property type="match status" value="1"/>
</dbReference>
<evidence type="ECO:0000313" key="18">
    <source>
        <dbReference type="Proteomes" id="UP000824055"/>
    </source>
</evidence>
<feature type="transmembrane region" description="Helical" evidence="16">
    <location>
        <begin position="311"/>
        <end position="337"/>
    </location>
</feature>